<sequence>MGAGQKFSAAECRGFFVRRRRDDAASAILYETNGGGAKSVQRQQQRRVPVATRWPRLKSHAFDVTVPAGTPVDAIIAAAAAIVSLPEVYAVQHLGGPTFQVVVNSRQAAASLGAAREVIIADQAIPMTPVGPVITSITCMFLPLFVSDETLKKSLEPYGQILEITHGVYKDNPSVKTGIRYLKMKMKEDNPVPNFARIAGYRVTFDYRGLGRSSKLRIRDSTNDDGLSTTSNEAVFKQHASGRTWRRLIRRTDAATPPRRQPVATSASEPDQSPTQAPTPSRANLEGLGYGPWSTAGEEEDGASTDSEALVIDEEAPEDRKTFLESYSFSSTVSSKQKNGSRNNCTTSHDACPLTLLRDEVLALWQNLSREAGLRRRPVVNAYADDITVYVQDCDSLRRVWRIFDAYAAISGAALNFNKCHGISLGQITRKPTVKILGVWFNANGASRKTWSNIYHAMEAEVEKLERFQVPLFERRHFAHSVLCGSAWYVARTIPSPRKTALRLQRLLTEFFWNHKTALVAAPVLSLAREQGG</sequence>
<accession>A0AC60PKA4</accession>
<organism evidence="1 2">
    <name type="scientific">Ixodes persulcatus</name>
    <name type="common">Taiga tick</name>
    <dbReference type="NCBI Taxonomy" id="34615"/>
    <lineage>
        <taxon>Eukaryota</taxon>
        <taxon>Metazoa</taxon>
        <taxon>Ecdysozoa</taxon>
        <taxon>Arthropoda</taxon>
        <taxon>Chelicerata</taxon>
        <taxon>Arachnida</taxon>
        <taxon>Acari</taxon>
        <taxon>Parasitiformes</taxon>
        <taxon>Ixodida</taxon>
        <taxon>Ixodoidea</taxon>
        <taxon>Ixodidae</taxon>
        <taxon>Ixodinae</taxon>
        <taxon>Ixodes</taxon>
    </lineage>
</organism>
<keyword evidence="2" id="KW-1185">Reference proteome</keyword>
<dbReference type="EMBL" id="JABSTQ010010486">
    <property type="protein sequence ID" value="KAG0420679.1"/>
    <property type="molecule type" value="Genomic_DNA"/>
</dbReference>
<protein>
    <submittedName>
        <fullName evidence="1">Uncharacterized protein</fullName>
    </submittedName>
</protein>
<evidence type="ECO:0000313" key="1">
    <source>
        <dbReference type="EMBL" id="KAG0420679.1"/>
    </source>
</evidence>
<proteinExistence type="predicted"/>
<feature type="non-terminal residue" evidence="1">
    <location>
        <position position="533"/>
    </location>
</feature>
<name>A0AC60PKA4_IXOPE</name>
<evidence type="ECO:0000313" key="2">
    <source>
        <dbReference type="Proteomes" id="UP000805193"/>
    </source>
</evidence>
<gene>
    <name evidence="1" type="ORF">HPB47_003350</name>
</gene>
<comment type="caution">
    <text evidence="1">The sequence shown here is derived from an EMBL/GenBank/DDBJ whole genome shotgun (WGS) entry which is preliminary data.</text>
</comment>
<reference evidence="1 2" key="1">
    <citation type="journal article" date="2020" name="Cell">
        <title>Large-Scale Comparative Analyses of Tick Genomes Elucidate Their Genetic Diversity and Vector Capacities.</title>
        <authorList>
            <consortium name="Tick Genome and Microbiome Consortium (TIGMIC)"/>
            <person name="Jia N."/>
            <person name="Wang J."/>
            <person name="Shi W."/>
            <person name="Du L."/>
            <person name="Sun Y."/>
            <person name="Zhan W."/>
            <person name="Jiang J.F."/>
            <person name="Wang Q."/>
            <person name="Zhang B."/>
            <person name="Ji P."/>
            <person name="Bell-Sakyi L."/>
            <person name="Cui X.M."/>
            <person name="Yuan T.T."/>
            <person name="Jiang B.G."/>
            <person name="Yang W.F."/>
            <person name="Lam T.T."/>
            <person name="Chang Q.C."/>
            <person name="Ding S.J."/>
            <person name="Wang X.J."/>
            <person name="Zhu J.G."/>
            <person name="Ruan X.D."/>
            <person name="Zhao L."/>
            <person name="Wei J.T."/>
            <person name="Ye R.Z."/>
            <person name="Que T.C."/>
            <person name="Du C.H."/>
            <person name="Zhou Y.H."/>
            <person name="Cheng J.X."/>
            <person name="Dai P.F."/>
            <person name="Guo W.B."/>
            <person name="Han X.H."/>
            <person name="Huang E.J."/>
            <person name="Li L.F."/>
            <person name="Wei W."/>
            <person name="Gao Y.C."/>
            <person name="Liu J.Z."/>
            <person name="Shao H.Z."/>
            <person name="Wang X."/>
            <person name="Wang C.C."/>
            <person name="Yang T.C."/>
            <person name="Huo Q.B."/>
            <person name="Li W."/>
            <person name="Chen H.Y."/>
            <person name="Chen S.E."/>
            <person name="Zhou L.G."/>
            <person name="Ni X.B."/>
            <person name="Tian J.H."/>
            <person name="Sheng Y."/>
            <person name="Liu T."/>
            <person name="Pan Y.S."/>
            <person name="Xia L.Y."/>
            <person name="Li J."/>
            <person name="Zhao F."/>
            <person name="Cao W.C."/>
        </authorList>
    </citation>
    <scope>NUCLEOTIDE SEQUENCE [LARGE SCALE GENOMIC DNA]</scope>
    <source>
        <strain evidence="1">Iper-2018</strain>
    </source>
</reference>
<dbReference type="Proteomes" id="UP000805193">
    <property type="component" value="Unassembled WGS sequence"/>
</dbReference>